<protein>
    <recommendedName>
        <fullName evidence="3">DUF4430 domain-containing protein</fullName>
    </recommendedName>
</protein>
<evidence type="ECO:0000313" key="2">
    <source>
        <dbReference type="Proteomes" id="UP001141422"/>
    </source>
</evidence>
<reference evidence="1" key="1">
    <citation type="submission" date="2022-12" db="EMBL/GenBank/DDBJ databases">
        <title>Isolation and characterisation of novel Methanocorpusculum spp. from native Australian herbivores indicates the genus is ancestrally host-associated.</title>
        <authorList>
            <person name="Volmer J.G."/>
            <person name="Soo R.M."/>
            <person name="Evans P.N."/>
            <person name="Hoedt E.C."/>
            <person name="Astorga Alsina A.L."/>
            <person name="Woodcroft B.J."/>
            <person name="Tyson G.W."/>
            <person name="Hugenholtz P."/>
            <person name="Morrison M."/>
        </authorList>
    </citation>
    <scope>NUCLEOTIDE SEQUENCE</scope>
    <source>
        <strain evidence="1">MG</strain>
    </source>
</reference>
<evidence type="ECO:0008006" key="3">
    <source>
        <dbReference type="Google" id="ProtNLM"/>
    </source>
</evidence>
<organism evidence="1 2">
    <name type="scientific">Methanocorpusculum petauri</name>
    <dbReference type="NCBI Taxonomy" id="3002863"/>
    <lineage>
        <taxon>Archaea</taxon>
        <taxon>Methanobacteriati</taxon>
        <taxon>Methanobacteriota</taxon>
        <taxon>Stenosarchaea group</taxon>
        <taxon>Methanomicrobia</taxon>
        <taxon>Methanomicrobiales</taxon>
        <taxon>Methanocorpusculaceae</taxon>
        <taxon>Methanocorpusculum</taxon>
    </lineage>
</organism>
<dbReference type="Proteomes" id="UP001141422">
    <property type="component" value="Unassembled WGS sequence"/>
</dbReference>
<keyword evidence="2" id="KW-1185">Reference proteome</keyword>
<sequence length="304" mass="32328">MQKEAFKIMGALLVLVLAVSFSVGAVSAASYSVDIIDGSLALTKDVPAWGAPDQTLGYFFDAETALGALREAYVENDISTYEITFAYNTNNVGEYTITDINGVSSAGSVWYPFVGTTYAPTTATPVTSASNVVTFLLAESGHEAALLSGEEGFDDISEIAENNVDITVTFTNPVFSISQSISVPNGTTGLGVLDAAKAQNIITSYTNTSYTDDQGVYAWLESINGVYSYNWYKTGYGYAILKNNAPTDALNRFSFTTELPNPDTFGIYMAPSTYGGQYPLATATGGYFIDKATEKLVLSVGISA</sequence>
<gene>
    <name evidence="1" type="ORF">O0S10_01985</name>
</gene>
<accession>A0ABT4IFU0</accession>
<dbReference type="EMBL" id="JAPTGB010000003">
    <property type="protein sequence ID" value="MCZ0859998.1"/>
    <property type="molecule type" value="Genomic_DNA"/>
</dbReference>
<dbReference type="Gene3D" id="2.170.130.30">
    <property type="match status" value="1"/>
</dbReference>
<evidence type="ECO:0000313" key="1">
    <source>
        <dbReference type="EMBL" id="MCZ0859998.1"/>
    </source>
</evidence>
<dbReference type="RefSeq" id="WP_268924222.1">
    <property type="nucleotide sequence ID" value="NZ_JAPTGB010000003.1"/>
</dbReference>
<comment type="caution">
    <text evidence="1">The sequence shown here is derived from an EMBL/GenBank/DDBJ whole genome shotgun (WGS) entry which is preliminary data.</text>
</comment>
<name>A0ABT4IFU0_9EURY</name>
<proteinExistence type="predicted"/>